<feature type="compositionally biased region" description="Basic residues" evidence="1">
    <location>
        <begin position="187"/>
        <end position="200"/>
    </location>
</feature>
<feature type="compositionally biased region" description="Basic and acidic residues" evidence="1">
    <location>
        <begin position="1"/>
        <end position="10"/>
    </location>
</feature>
<feature type="region of interest" description="Disordered" evidence="1">
    <location>
        <begin position="1"/>
        <end position="24"/>
    </location>
</feature>
<dbReference type="EMBL" id="CAIX01000108">
    <property type="protein sequence ID" value="CCI45780.1"/>
    <property type="molecule type" value="Genomic_DNA"/>
</dbReference>
<accession>A0A024GGW8</accession>
<protein>
    <submittedName>
        <fullName evidence="2">Uncharacterized protein</fullName>
    </submittedName>
</protein>
<dbReference type="AlphaFoldDB" id="A0A024GGW8"/>
<evidence type="ECO:0000313" key="3">
    <source>
        <dbReference type="Proteomes" id="UP000053237"/>
    </source>
</evidence>
<feature type="compositionally biased region" description="Basic and acidic residues" evidence="1">
    <location>
        <begin position="155"/>
        <end position="179"/>
    </location>
</feature>
<feature type="region of interest" description="Disordered" evidence="1">
    <location>
        <begin position="38"/>
        <end position="136"/>
    </location>
</feature>
<dbReference type="Proteomes" id="UP000053237">
    <property type="component" value="Unassembled WGS sequence"/>
</dbReference>
<comment type="caution">
    <text evidence="2">The sequence shown here is derived from an EMBL/GenBank/DDBJ whole genome shotgun (WGS) entry which is preliminary data.</text>
</comment>
<keyword evidence="3" id="KW-1185">Reference proteome</keyword>
<feature type="compositionally biased region" description="Basic and acidic residues" evidence="1">
    <location>
        <begin position="115"/>
        <end position="127"/>
    </location>
</feature>
<organism evidence="2 3">
    <name type="scientific">Albugo candida</name>
    <dbReference type="NCBI Taxonomy" id="65357"/>
    <lineage>
        <taxon>Eukaryota</taxon>
        <taxon>Sar</taxon>
        <taxon>Stramenopiles</taxon>
        <taxon>Oomycota</taxon>
        <taxon>Peronosporomycetes</taxon>
        <taxon>Albuginales</taxon>
        <taxon>Albuginaceae</taxon>
        <taxon>Albugo</taxon>
    </lineage>
</organism>
<evidence type="ECO:0000256" key="1">
    <source>
        <dbReference type="SAM" id="MobiDB-lite"/>
    </source>
</evidence>
<reference evidence="2 3" key="1">
    <citation type="submission" date="2012-05" db="EMBL/GenBank/DDBJ databases">
        <title>Recombination and specialization in a pathogen metapopulation.</title>
        <authorList>
            <person name="Gardiner A."/>
            <person name="Kemen E."/>
            <person name="Schultz-Larsen T."/>
            <person name="MacLean D."/>
            <person name="Van Oosterhout C."/>
            <person name="Jones J.D.G."/>
        </authorList>
    </citation>
    <scope>NUCLEOTIDE SEQUENCE [LARGE SCALE GENOMIC DNA]</scope>
    <source>
        <strain evidence="2 3">Ac Nc2</strain>
    </source>
</reference>
<name>A0A024GGW8_9STRA</name>
<dbReference type="InParanoid" id="A0A024GGW8"/>
<feature type="compositionally biased region" description="Basic and acidic residues" evidence="1">
    <location>
        <begin position="38"/>
        <end position="53"/>
    </location>
</feature>
<evidence type="ECO:0000313" key="2">
    <source>
        <dbReference type="EMBL" id="CCI45780.1"/>
    </source>
</evidence>
<sequence length="200" mass="22751">MGWCFSREDEPLYDTKASSTSTQPSALKATFHDEFKPVEVKMKSRKPENRNEHSYPPNKDFMSDIANSRKPEEEIPWQSEHLHESKSVALSASSPDSDSLTKVEQPQEEILAPPEDDRQMDRSDDYRTSVFDSSDKQNLMAVAFDENSLHKDVIESADHSDVREPEVKSTEISQAKHESVNAQIGKKANRSKSRKKKGKK</sequence>
<gene>
    <name evidence="2" type="ORF">BN9_066900</name>
</gene>
<proteinExistence type="predicted"/>
<feature type="region of interest" description="Disordered" evidence="1">
    <location>
        <begin position="155"/>
        <end position="200"/>
    </location>
</feature>
<feature type="compositionally biased region" description="Low complexity" evidence="1">
    <location>
        <begin position="87"/>
        <end position="100"/>
    </location>
</feature>